<feature type="domain" description="Tyrosine specific protein phosphatases" evidence="1">
    <location>
        <begin position="104"/>
        <end position="171"/>
    </location>
</feature>
<proteinExistence type="predicted"/>
<keyword evidence="3" id="KW-1185">Reference proteome</keyword>
<dbReference type="CDD" id="cd14505">
    <property type="entry name" value="CDKN3-like"/>
    <property type="match status" value="1"/>
</dbReference>
<name>A0A918C647_9DEIO</name>
<evidence type="ECO:0000313" key="2">
    <source>
        <dbReference type="EMBL" id="GGR08582.1"/>
    </source>
</evidence>
<evidence type="ECO:0000313" key="3">
    <source>
        <dbReference type="Proteomes" id="UP000603865"/>
    </source>
</evidence>
<evidence type="ECO:0000259" key="1">
    <source>
        <dbReference type="PROSITE" id="PS50056"/>
    </source>
</evidence>
<dbReference type="PROSITE" id="PS00383">
    <property type="entry name" value="TYR_PHOSPHATASE_1"/>
    <property type="match status" value="1"/>
</dbReference>
<dbReference type="Proteomes" id="UP000603865">
    <property type="component" value="Unassembled WGS sequence"/>
</dbReference>
<dbReference type="InterPro" id="IPR016130">
    <property type="entry name" value="Tyr_Pase_AS"/>
</dbReference>
<gene>
    <name evidence="2" type="ORF">GCM10008957_21680</name>
</gene>
<accession>A0A918C647</accession>
<dbReference type="FunFam" id="3.90.190.10:FF:000157">
    <property type="entry name" value="Protein-tyrosine phosphatase"/>
    <property type="match status" value="1"/>
</dbReference>
<dbReference type="InterPro" id="IPR000387">
    <property type="entry name" value="Tyr_Pase_dom"/>
</dbReference>
<reference evidence="2" key="2">
    <citation type="submission" date="2020-09" db="EMBL/GenBank/DDBJ databases">
        <authorList>
            <person name="Sun Q."/>
            <person name="Ohkuma M."/>
        </authorList>
    </citation>
    <scope>NUCLEOTIDE SEQUENCE</scope>
    <source>
        <strain evidence="2">JCM 31311</strain>
    </source>
</reference>
<dbReference type="InterPro" id="IPR029021">
    <property type="entry name" value="Prot-tyrosine_phosphatase-like"/>
</dbReference>
<sequence length="177" mass="19314">MTVLTSISNPIRFDVIETPLWPGRLGLTIAPGKQGSIYGRTHHRDLKADLTALRAQGADELVNLMEDDEQARWQMQGYDEAAHGAGLSVRRYPIPDVNIPGDPASFRALVEEVYTDLSAGKTVVVHCLGGLGRSGTLAACLLIRAGMEPEQAIKHVRHYRKGAIEGQQPGFVRNFSV</sequence>
<dbReference type="Pfam" id="PF22785">
    <property type="entry name" value="Tc-R-P"/>
    <property type="match status" value="1"/>
</dbReference>
<dbReference type="Gene3D" id="3.90.190.10">
    <property type="entry name" value="Protein tyrosine phosphatase superfamily"/>
    <property type="match status" value="1"/>
</dbReference>
<organism evidence="2 3">
    <name type="scientific">Deinococcus ruber</name>
    <dbReference type="NCBI Taxonomy" id="1848197"/>
    <lineage>
        <taxon>Bacteria</taxon>
        <taxon>Thermotogati</taxon>
        <taxon>Deinococcota</taxon>
        <taxon>Deinococci</taxon>
        <taxon>Deinococcales</taxon>
        <taxon>Deinococcaceae</taxon>
        <taxon>Deinococcus</taxon>
    </lineage>
</organism>
<dbReference type="AlphaFoldDB" id="A0A918C647"/>
<dbReference type="InterPro" id="IPR050561">
    <property type="entry name" value="PTP"/>
</dbReference>
<dbReference type="SUPFAM" id="SSF52799">
    <property type="entry name" value="(Phosphotyrosine protein) phosphatases II"/>
    <property type="match status" value="1"/>
</dbReference>
<dbReference type="PANTHER" id="PTHR23339">
    <property type="entry name" value="TYROSINE SPECIFIC PROTEIN PHOSPHATASE AND DUAL SPECIFICITY PROTEIN PHOSPHATASE"/>
    <property type="match status" value="1"/>
</dbReference>
<dbReference type="PROSITE" id="PS50056">
    <property type="entry name" value="TYR_PHOSPHATASE_2"/>
    <property type="match status" value="1"/>
</dbReference>
<reference evidence="2" key="1">
    <citation type="journal article" date="2014" name="Int. J. Syst. Evol. Microbiol.">
        <title>Complete genome sequence of Corynebacterium casei LMG S-19264T (=DSM 44701T), isolated from a smear-ripened cheese.</title>
        <authorList>
            <consortium name="US DOE Joint Genome Institute (JGI-PGF)"/>
            <person name="Walter F."/>
            <person name="Albersmeier A."/>
            <person name="Kalinowski J."/>
            <person name="Ruckert C."/>
        </authorList>
    </citation>
    <scope>NUCLEOTIDE SEQUENCE</scope>
    <source>
        <strain evidence="2">JCM 31311</strain>
    </source>
</reference>
<dbReference type="RefSeq" id="WP_229776016.1">
    <property type="nucleotide sequence ID" value="NZ_BMQL01000010.1"/>
</dbReference>
<comment type="caution">
    <text evidence="2">The sequence shown here is derived from an EMBL/GenBank/DDBJ whole genome shotgun (WGS) entry which is preliminary data.</text>
</comment>
<protein>
    <submittedName>
        <fullName evidence="2">Protein-tyrosine-phosphatase</fullName>
    </submittedName>
</protein>
<dbReference type="EMBL" id="BMQL01000010">
    <property type="protein sequence ID" value="GGR08582.1"/>
    <property type="molecule type" value="Genomic_DNA"/>
</dbReference>